<dbReference type="Pfam" id="PF01329">
    <property type="entry name" value="Pterin_4a"/>
    <property type="match status" value="1"/>
</dbReference>
<comment type="catalytic activity">
    <reaction evidence="1">
        <text>(4aS,6R)-4a-hydroxy-L-erythro-5,6,7,8-tetrahydrobiopterin = (6R)-L-erythro-6,7-dihydrobiopterin + H2O</text>
        <dbReference type="Rhea" id="RHEA:11920"/>
        <dbReference type="ChEBI" id="CHEBI:15377"/>
        <dbReference type="ChEBI" id="CHEBI:15642"/>
        <dbReference type="ChEBI" id="CHEBI:43120"/>
        <dbReference type="EC" id="4.2.1.96"/>
    </reaction>
</comment>
<organism evidence="5 7">
    <name type="scientific">Sunxiuqinia elliptica</name>
    <dbReference type="NCBI Taxonomy" id="655355"/>
    <lineage>
        <taxon>Bacteria</taxon>
        <taxon>Pseudomonadati</taxon>
        <taxon>Bacteroidota</taxon>
        <taxon>Bacteroidia</taxon>
        <taxon>Marinilabiliales</taxon>
        <taxon>Prolixibacteraceae</taxon>
        <taxon>Sunxiuqinia</taxon>
    </lineage>
</organism>
<evidence type="ECO:0000256" key="1">
    <source>
        <dbReference type="ARBA" id="ARBA00001554"/>
    </source>
</evidence>
<evidence type="ECO:0000313" key="8">
    <source>
        <dbReference type="Proteomes" id="UP000294848"/>
    </source>
</evidence>
<dbReference type="EMBL" id="FONW01000008">
    <property type="protein sequence ID" value="SFF51032.1"/>
    <property type="molecule type" value="Genomic_DNA"/>
</dbReference>
<dbReference type="CDD" id="cd00488">
    <property type="entry name" value="PCD_DCoH"/>
    <property type="match status" value="1"/>
</dbReference>
<sequence>MYWNKEEEKISKEFTFKNFKEALNFVNQVGELAEAMNHHPDILLHDYKKVTISLTSHDKGHVTDRDHQLASKIDALV</sequence>
<gene>
    <name evidence="6" type="ORF">DET52_10622</name>
    <name evidence="5" type="ORF">SAMN05216283_10837</name>
</gene>
<dbReference type="PANTHER" id="PTHR12599">
    <property type="entry name" value="PTERIN-4-ALPHA-CARBINOLAMINE DEHYDRATASE"/>
    <property type="match status" value="1"/>
</dbReference>
<dbReference type="GO" id="GO:0006729">
    <property type="term" value="P:tetrahydrobiopterin biosynthetic process"/>
    <property type="evidence" value="ECO:0007669"/>
    <property type="project" value="InterPro"/>
</dbReference>
<comment type="similarity">
    <text evidence="2">Belongs to the pterin-4-alpha-carbinolamine dehydratase family.</text>
</comment>
<dbReference type="Proteomes" id="UP000294848">
    <property type="component" value="Unassembled WGS sequence"/>
</dbReference>
<dbReference type="PANTHER" id="PTHR12599:SF0">
    <property type="entry name" value="PTERIN-4-ALPHA-CARBINOLAMINE DEHYDRATASE"/>
    <property type="match status" value="1"/>
</dbReference>
<keyword evidence="7" id="KW-1185">Reference proteome</keyword>
<evidence type="ECO:0000313" key="7">
    <source>
        <dbReference type="Proteomes" id="UP000198964"/>
    </source>
</evidence>
<reference evidence="6 8" key="2">
    <citation type="submission" date="2019-03" db="EMBL/GenBank/DDBJ databases">
        <title>Freshwater and sediment microbial communities from various areas in North America, analyzing microbe dynamics in response to fracking.</title>
        <authorList>
            <person name="Lamendella R."/>
        </authorList>
    </citation>
    <scope>NUCLEOTIDE SEQUENCE [LARGE SCALE GENOMIC DNA]</scope>
    <source>
        <strain evidence="6 8">114D</strain>
    </source>
</reference>
<dbReference type="EC" id="4.2.1.96" evidence="3"/>
<dbReference type="InterPro" id="IPR001533">
    <property type="entry name" value="Pterin_deHydtase"/>
</dbReference>
<reference evidence="5 7" key="1">
    <citation type="submission" date="2016-10" db="EMBL/GenBank/DDBJ databases">
        <authorList>
            <person name="de Groot N.N."/>
        </authorList>
    </citation>
    <scope>NUCLEOTIDE SEQUENCE [LARGE SCALE GENOMIC DNA]</scope>
    <source>
        <strain evidence="5 7">CGMCC 1.9156</strain>
    </source>
</reference>
<accession>A0A1I2J8A7</accession>
<dbReference type="SUPFAM" id="SSF55248">
    <property type="entry name" value="PCD-like"/>
    <property type="match status" value="1"/>
</dbReference>
<evidence type="ECO:0000313" key="5">
    <source>
        <dbReference type="EMBL" id="SFF51032.1"/>
    </source>
</evidence>
<dbReference type="GO" id="GO:0008124">
    <property type="term" value="F:4-alpha-hydroxytetrahydrobiopterin dehydratase activity"/>
    <property type="evidence" value="ECO:0007669"/>
    <property type="project" value="UniProtKB-EC"/>
</dbReference>
<dbReference type="RefSeq" id="WP_093920555.1">
    <property type="nucleotide sequence ID" value="NZ_FONW01000008.1"/>
</dbReference>
<dbReference type="NCBIfam" id="NF002017">
    <property type="entry name" value="PRK00823.1-2"/>
    <property type="match status" value="1"/>
</dbReference>
<evidence type="ECO:0000256" key="3">
    <source>
        <dbReference type="ARBA" id="ARBA00013252"/>
    </source>
</evidence>
<dbReference type="STRING" id="655355.SAMN05216283_10837"/>
<evidence type="ECO:0000256" key="2">
    <source>
        <dbReference type="ARBA" id="ARBA00006472"/>
    </source>
</evidence>
<dbReference type="EMBL" id="SNWI01000006">
    <property type="protein sequence ID" value="TDN99813.1"/>
    <property type="molecule type" value="Genomic_DNA"/>
</dbReference>
<name>A0A1I2J8A7_9BACT</name>
<dbReference type="Gene3D" id="3.30.1360.20">
    <property type="entry name" value="Transcriptional coactivator/pterin dehydratase"/>
    <property type="match status" value="1"/>
</dbReference>
<protein>
    <recommendedName>
        <fullName evidence="3">4a-hydroxytetrahydrobiopterin dehydratase</fullName>
        <ecNumber evidence="3">4.2.1.96</ecNumber>
    </recommendedName>
</protein>
<keyword evidence="4" id="KW-0456">Lyase</keyword>
<dbReference type="AlphaFoldDB" id="A0A1I2J8A7"/>
<dbReference type="InterPro" id="IPR036428">
    <property type="entry name" value="PCD_sf"/>
</dbReference>
<evidence type="ECO:0000256" key="4">
    <source>
        <dbReference type="ARBA" id="ARBA00023239"/>
    </source>
</evidence>
<dbReference type="OrthoDB" id="9794987at2"/>
<proteinExistence type="inferred from homology"/>
<dbReference type="Proteomes" id="UP000198964">
    <property type="component" value="Unassembled WGS sequence"/>
</dbReference>
<evidence type="ECO:0000313" key="6">
    <source>
        <dbReference type="EMBL" id="TDN99813.1"/>
    </source>
</evidence>